<keyword evidence="1" id="KW-0812">Transmembrane</keyword>
<dbReference type="RefSeq" id="WP_146214329.1">
    <property type="nucleotide sequence ID" value="NZ_JBHUHB010000001.1"/>
</dbReference>
<keyword evidence="1" id="KW-1133">Transmembrane helix</keyword>
<comment type="caution">
    <text evidence="2">The sequence shown here is derived from an EMBL/GenBank/DDBJ whole genome shotgun (WGS) entry which is preliminary data.</text>
</comment>
<keyword evidence="1" id="KW-0472">Membrane</keyword>
<evidence type="ECO:0000256" key="1">
    <source>
        <dbReference type="SAM" id="Phobius"/>
    </source>
</evidence>
<dbReference type="Gene3D" id="3.30.450.20">
    <property type="entry name" value="PAS domain"/>
    <property type="match status" value="1"/>
</dbReference>
<feature type="transmembrane region" description="Helical" evidence="1">
    <location>
        <begin position="6"/>
        <end position="26"/>
    </location>
</feature>
<proteinExistence type="predicted"/>
<organism evidence="2 3">
    <name type="scientific">Pseudogracilibacillus auburnensis</name>
    <dbReference type="NCBI Taxonomy" id="1494959"/>
    <lineage>
        <taxon>Bacteria</taxon>
        <taxon>Bacillati</taxon>
        <taxon>Bacillota</taxon>
        <taxon>Bacilli</taxon>
        <taxon>Bacillales</taxon>
        <taxon>Bacillaceae</taxon>
        <taxon>Pseudogracilibacillus</taxon>
    </lineage>
</organism>
<protein>
    <recommendedName>
        <fullName evidence="4">PAS domain-containing protein</fullName>
    </recommendedName>
</protein>
<keyword evidence="3" id="KW-1185">Reference proteome</keyword>
<sequence length="114" mass="12797">MNQVLKVSGIALFVLLRGLVGGVLLARNIRKETSGLEPHQIASLYRDRNAILAPVKQIIIAIDKDGTITMMNESAKKLFKLFKYDENQKIEEVIPYTKMYDVLTSGMKDDNGVE</sequence>
<gene>
    <name evidence="2" type="ORF">DFR56_11656</name>
</gene>
<name>A0A2V3VNE6_9BACI</name>
<evidence type="ECO:0008006" key="4">
    <source>
        <dbReference type="Google" id="ProtNLM"/>
    </source>
</evidence>
<evidence type="ECO:0000313" key="2">
    <source>
        <dbReference type="EMBL" id="PXW83377.1"/>
    </source>
</evidence>
<dbReference type="EMBL" id="QJJQ01000016">
    <property type="protein sequence ID" value="PXW83377.1"/>
    <property type="molecule type" value="Genomic_DNA"/>
</dbReference>
<dbReference type="Proteomes" id="UP000247978">
    <property type="component" value="Unassembled WGS sequence"/>
</dbReference>
<dbReference type="AlphaFoldDB" id="A0A2V3VNE6"/>
<accession>A0A2V3VNE6</accession>
<evidence type="ECO:0000313" key="3">
    <source>
        <dbReference type="Proteomes" id="UP000247978"/>
    </source>
</evidence>
<reference evidence="2 3" key="1">
    <citation type="submission" date="2018-05" db="EMBL/GenBank/DDBJ databases">
        <title>Genomic Encyclopedia of Type Strains, Phase IV (KMG-IV): sequencing the most valuable type-strain genomes for metagenomic binning, comparative biology and taxonomic classification.</title>
        <authorList>
            <person name="Goeker M."/>
        </authorList>
    </citation>
    <scope>NUCLEOTIDE SEQUENCE [LARGE SCALE GENOMIC DNA]</scope>
    <source>
        <strain evidence="2 3">DSM 28556</strain>
    </source>
</reference>